<comment type="caution">
    <text evidence="2">The sequence shown here is derived from an EMBL/GenBank/DDBJ whole genome shotgun (WGS) entry which is preliminary data.</text>
</comment>
<accession>K8PAB6</accession>
<evidence type="ECO:0008006" key="4">
    <source>
        <dbReference type="Google" id="ProtNLM"/>
    </source>
</evidence>
<dbReference type="OrthoDB" id="2955631at2"/>
<feature type="transmembrane region" description="Helical" evidence="1">
    <location>
        <begin position="133"/>
        <end position="154"/>
    </location>
</feature>
<protein>
    <recommendedName>
        <fullName evidence="4">DUF2254 domain-containing protein</fullName>
    </recommendedName>
</protein>
<dbReference type="Proteomes" id="UP000001095">
    <property type="component" value="Unassembled WGS sequence"/>
</dbReference>
<keyword evidence="1" id="KW-1133">Transmembrane helix</keyword>
<dbReference type="RefSeq" id="WP_002712525.1">
    <property type="nucleotide sequence ID" value="NZ_KB375281.1"/>
</dbReference>
<dbReference type="EMBL" id="AGWY01000007">
    <property type="protein sequence ID" value="EKS37709.1"/>
    <property type="molecule type" value="Genomic_DNA"/>
</dbReference>
<sequence>MLTRWIWRLRDATRQLWFTVAVYSLVGIVTALSALVLDPLIPMDVPSKIGADAVDRILGILASSMLAVTTFSIATMVQAFASAGSGATPRATQLLVEDRTAQRALATFIGTFVFSLVSIIALSTGLYGPSGRFVLFVVTLVVIAVIILTLLRWIDRLSKLGRVGETVDQVERVTTAAVRARRKRPYLGGHPAVKVPAGLQPVAASRIGYVDRIDMGTLSAIAKAQDCEVHVHLLPGGFATPDRPLASLSKQPDEDTAERVRKAFNVGDGRSFDQDPRFGLIVLAEIASRALSPAVNDPGTAIDVIGTAVRVLHEWSLPDETDEGDEVEFPGVYVPPLTAQELVQDVFTPVGRDGASLVEVCIRLQKALRSVAAMNSPGLRAAARRQAVEAFERGEAQLAHEHDRQRLRDAAAWLRD</sequence>
<gene>
    <name evidence="2" type="ORF">HMPREF9696_01659</name>
</gene>
<reference evidence="2 3" key="1">
    <citation type="submission" date="2012-04" db="EMBL/GenBank/DDBJ databases">
        <title>The Genome Sequence of Afipia clevelandensis ATCC 49720.</title>
        <authorList>
            <consortium name="The Broad Institute Genome Sequencing Platform"/>
            <person name="Earl A."/>
            <person name="Ward D."/>
            <person name="Feldgarden M."/>
            <person name="Gevers D."/>
            <person name="Huys G."/>
            <person name="Walker B."/>
            <person name="Young S.K."/>
            <person name="Zeng Q."/>
            <person name="Gargeya S."/>
            <person name="Fitzgerald M."/>
            <person name="Haas B."/>
            <person name="Abouelleil A."/>
            <person name="Alvarado L."/>
            <person name="Arachchi H.M."/>
            <person name="Berlin A."/>
            <person name="Chapman S.B."/>
            <person name="Goldberg J."/>
            <person name="Griggs A."/>
            <person name="Gujja S."/>
            <person name="Hansen M."/>
            <person name="Howarth C."/>
            <person name="Imamovic A."/>
            <person name="Larimer J."/>
            <person name="McCowen C."/>
            <person name="Montmayeur A."/>
            <person name="Murphy C."/>
            <person name="Neiman D."/>
            <person name="Pearson M."/>
            <person name="Priest M."/>
            <person name="Roberts A."/>
            <person name="Saif S."/>
            <person name="Shea T."/>
            <person name="Sisk P."/>
            <person name="Sykes S."/>
            <person name="Wortman J."/>
            <person name="Nusbaum C."/>
            <person name="Birren B."/>
        </authorList>
    </citation>
    <scope>NUCLEOTIDE SEQUENCE [LARGE SCALE GENOMIC DNA]</scope>
    <source>
        <strain evidence="2 3">ATCC 49720</strain>
    </source>
</reference>
<dbReference type="Pfam" id="PF10011">
    <property type="entry name" value="DUF2254"/>
    <property type="match status" value="1"/>
</dbReference>
<dbReference type="AlphaFoldDB" id="K8PAB6"/>
<evidence type="ECO:0000313" key="3">
    <source>
        <dbReference type="Proteomes" id="UP000001095"/>
    </source>
</evidence>
<organism evidence="2 3">
    <name type="scientific">Afipia clevelandensis ATCC 49720</name>
    <dbReference type="NCBI Taxonomy" id="883079"/>
    <lineage>
        <taxon>Bacteria</taxon>
        <taxon>Pseudomonadati</taxon>
        <taxon>Pseudomonadota</taxon>
        <taxon>Alphaproteobacteria</taxon>
        <taxon>Hyphomicrobiales</taxon>
        <taxon>Nitrobacteraceae</taxon>
        <taxon>Afipia</taxon>
    </lineage>
</organism>
<keyword evidence="1" id="KW-0472">Membrane</keyword>
<keyword evidence="1" id="KW-0812">Transmembrane</keyword>
<evidence type="ECO:0000313" key="2">
    <source>
        <dbReference type="EMBL" id="EKS37709.1"/>
    </source>
</evidence>
<keyword evidence="3" id="KW-1185">Reference proteome</keyword>
<feature type="transmembrane region" description="Helical" evidence="1">
    <location>
        <begin position="57"/>
        <end position="83"/>
    </location>
</feature>
<proteinExistence type="predicted"/>
<feature type="transmembrane region" description="Helical" evidence="1">
    <location>
        <begin position="16"/>
        <end position="37"/>
    </location>
</feature>
<dbReference type="HOGENOM" id="CLU_032303_0_0_5"/>
<evidence type="ECO:0000256" key="1">
    <source>
        <dbReference type="SAM" id="Phobius"/>
    </source>
</evidence>
<feature type="transmembrane region" description="Helical" evidence="1">
    <location>
        <begin position="104"/>
        <end position="127"/>
    </location>
</feature>
<name>K8PAB6_9BRAD</name>
<dbReference type="InterPro" id="IPR018723">
    <property type="entry name" value="DUF2254_membrane"/>
</dbReference>
<dbReference type="PATRIC" id="fig|883079.3.peg.1696"/>